<evidence type="ECO:0000313" key="2">
    <source>
        <dbReference type="Proteomes" id="UP001267710"/>
    </source>
</evidence>
<sequence length="162" mass="18710">MSFSIQGKATCKNKPTLESMRLSKLLLMSEVVKELVLVRHSTRQGDARHQRQLLLQILVDDCFRRYLWEMMFLHAAGDPFSFTSKLQLGQGLGDLHRNYSQLISDLAVPHALIHGPSPVKTRCRIQEWRDHVLNIRRFYRNRVIAGANPFDPEFARQAGELL</sequence>
<reference evidence="1 2" key="1">
    <citation type="submission" date="2023-08" db="EMBL/GenBank/DDBJ databases">
        <title>Functional and genomic diversity of the sorghum phyllosphere microbiome.</title>
        <authorList>
            <person name="Shade A."/>
        </authorList>
    </citation>
    <scope>NUCLEOTIDE SEQUENCE [LARGE SCALE GENOMIC DNA]</scope>
    <source>
        <strain evidence="1 2">SORGH_AS_0335</strain>
    </source>
</reference>
<accession>A0ABU1I8Q1</accession>
<dbReference type="RefSeq" id="WP_309827229.1">
    <property type="nucleotide sequence ID" value="NZ_JAVIZX010000001.1"/>
</dbReference>
<organism evidence="1 2">
    <name type="scientific">Paracidovorax wautersii</name>
    <dbReference type="NCBI Taxonomy" id="1177982"/>
    <lineage>
        <taxon>Bacteria</taxon>
        <taxon>Pseudomonadati</taxon>
        <taxon>Pseudomonadota</taxon>
        <taxon>Betaproteobacteria</taxon>
        <taxon>Burkholderiales</taxon>
        <taxon>Comamonadaceae</taxon>
        <taxon>Paracidovorax</taxon>
    </lineage>
</organism>
<comment type="caution">
    <text evidence="1">The sequence shown here is derived from an EMBL/GenBank/DDBJ whole genome shotgun (WGS) entry which is preliminary data.</text>
</comment>
<protein>
    <submittedName>
        <fullName evidence="1">Uncharacterized protein</fullName>
    </submittedName>
</protein>
<keyword evidence="2" id="KW-1185">Reference proteome</keyword>
<evidence type="ECO:0000313" key="1">
    <source>
        <dbReference type="EMBL" id="MDR6213619.1"/>
    </source>
</evidence>
<dbReference type="Proteomes" id="UP001267710">
    <property type="component" value="Unassembled WGS sequence"/>
</dbReference>
<dbReference type="EMBL" id="JAVIZX010000001">
    <property type="protein sequence ID" value="MDR6213619.1"/>
    <property type="molecule type" value="Genomic_DNA"/>
</dbReference>
<name>A0ABU1I8Q1_9BURK</name>
<gene>
    <name evidence="1" type="ORF">QE399_001308</name>
</gene>
<proteinExistence type="predicted"/>